<dbReference type="GO" id="GO:0016298">
    <property type="term" value="F:lipase activity"/>
    <property type="evidence" value="ECO:0007669"/>
    <property type="project" value="InterPro"/>
</dbReference>
<dbReference type="PANTHER" id="PTHR11610">
    <property type="entry name" value="LIPASE"/>
    <property type="match status" value="1"/>
</dbReference>
<dbReference type="Proteomes" id="UP000027135">
    <property type="component" value="Unassembled WGS sequence"/>
</dbReference>
<sequence>MATISATTFIRLFILLAAVACHGLATTSVALFRNTEFSVGRCRLVIEGTCPDPDVEFFLYTRSNPTDAQIIAVNEGLLNLTSSNFNSSHPTKFIIHGYNSDMDLDVLVDIRKAYLDEGDHNVIAVDWSRLCPGPCYPSAVYNAKFTGKCIAQFLQELRLVGASDVHVVGFSLGAHVAGFAANNLRPYRLPRITGLDPAMPFFATVNKDQKLDACDADFVDVIHTNAFVQGKIERSGDVDFYVNGGISQPGCWSDPNPFGCNHHRAPAYFAESITSTKGFWAWHCSGFVPFLLGLCPPMYPAVVMGERVPANSRGFYLVATGAESPFALGKWVTSPEDEPRHKLRVGFSGVNDIDTQGSRGAVPVVLEV</sequence>
<evidence type="ECO:0000256" key="3">
    <source>
        <dbReference type="ARBA" id="ARBA00022525"/>
    </source>
</evidence>
<evidence type="ECO:0000256" key="4">
    <source>
        <dbReference type="RuleBase" id="RU004262"/>
    </source>
</evidence>
<accession>A0A067RM73</accession>
<dbReference type="eggNOG" id="ENOG502QVXH">
    <property type="taxonomic scope" value="Eukaryota"/>
</dbReference>
<dbReference type="STRING" id="136037.A0A067RM73"/>
<proteinExistence type="inferred from homology"/>
<dbReference type="FunFam" id="3.40.50.1820:FF:000076">
    <property type="entry name" value="phospholipase A1"/>
    <property type="match status" value="1"/>
</dbReference>
<dbReference type="InterPro" id="IPR029058">
    <property type="entry name" value="AB_hydrolase_fold"/>
</dbReference>
<evidence type="ECO:0000256" key="5">
    <source>
        <dbReference type="SAM" id="Phobius"/>
    </source>
</evidence>
<dbReference type="CDD" id="cd00707">
    <property type="entry name" value="Pancreat_lipase_like"/>
    <property type="match status" value="1"/>
</dbReference>
<dbReference type="AlphaFoldDB" id="A0A067RM73"/>
<dbReference type="GO" id="GO:0005615">
    <property type="term" value="C:extracellular space"/>
    <property type="evidence" value="ECO:0007669"/>
    <property type="project" value="TreeGrafter"/>
</dbReference>
<organism evidence="7 8">
    <name type="scientific">Zootermopsis nevadensis</name>
    <name type="common">Dampwood termite</name>
    <dbReference type="NCBI Taxonomy" id="136037"/>
    <lineage>
        <taxon>Eukaryota</taxon>
        <taxon>Metazoa</taxon>
        <taxon>Ecdysozoa</taxon>
        <taxon>Arthropoda</taxon>
        <taxon>Hexapoda</taxon>
        <taxon>Insecta</taxon>
        <taxon>Pterygota</taxon>
        <taxon>Neoptera</taxon>
        <taxon>Polyneoptera</taxon>
        <taxon>Dictyoptera</taxon>
        <taxon>Blattodea</taxon>
        <taxon>Blattoidea</taxon>
        <taxon>Termitoidae</taxon>
        <taxon>Termopsidae</taxon>
        <taxon>Zootermopsis</taxon>
    </lineage>
</organism>
<dbReference type="InterPro" id="IPR000734">
    <property type="entry name" value="TAG_lipase"/>
</dbReference>
<protein>
    <submittedName>
        <fullName evidence="7">Pancreatic lipase-related protein 2</fullName>
    </submittedName>
</protein>
<reference evidence="7 8" key="1">
    <citation type="journal article" date="2014" name="Nat. Commun.">
        <title>Molecular traces of alternative social organization in a termite genome.</title>
        <authorList>
            <person name="Terrapon N."/>
            <person name="Li C."/>
            <person name="Robertson H.M."/>
            <person name="Ji L."/>
            <person name="Meng X."/>
            <person name="Booth W."/>
            <person name="Chen Z."/>
            <person name="Childers C.P."/>
            <person name="Glastad K.M."/>
            <person name="Gokhale K."/>
            <person name="Gowin J."/>
            <person name="Gronenberg W."/>
            <person name="Hermansen R.A."/>
            <person name="Hu H."/>
            <person name="Hunt B.G."/>
            <person name="Huylmans A.K."/>
            <person name="Khalil S.M."/>
            <person name="Mitchell R.D."/>
            <person name="Munoz-Torres M.C."/>
            <person name="Mustard J.A."/>
            <person name="Pan H."/>
            <person name="Reese J.T."/>
            <person name="Scharf M.E."/>
            <person name="Sun F."/>
            <person name="Vogel H."/>
            <person name="Xiao J."/>
            <person name="Yang W."/>
            <person name="Yang Z."/>
            <person name="Yang Z."/>
            <person name="Zhou J."/>
            <person name="Zhu J."/>
            <person name="Brent C.S."/>
            <person name="Elsik C.G."/>
            <person name="Goodisman M.A."/>
            <person name="Liberles D.A."/>
            <person name="Roe R.M."/>
            <person name="Vargo E.L."/>
            <person name="Vilcinskas A."/>
            <person name="Wang J."/>
            <person name="Bornberg-Bauer E."/>
            <person name="Korb J."/>
            <person name="Zhang G."/>
            <person name="Liebig J."/>
        </authorList>
    </citation>
    <scope>NUCLEOTIDE SEQUENCE [LARGE SCALE GENOMIC DNA]</scope>
    <source>
        <tissue evidence="7">Whole organism</tissue>
    </source>
</reference>
<keyword evidence="5" id="KW-0812">Transmembrane</keyword>
<keyword evidence="8" id="KW-1185">Reference proteome</keyword>
<comment type="subcellular location">
    <subcellularLocation>
        <location evidence="1">Secreted</location>
    </subcellularLocation>
</comment>
<dbReference type="InParanoid" id="A0A067RM73"/>
<feature type="transmembrane region" description="Helical" evidence="5">
    <location>
        <begin position="12"/>
        <end position="32"/>
    </location>
</feature>
<dbReference type="SUPFAM" id="SSF53474">
    <property type="entry name" value="alpha/beta-Hydrolases"/>
    <property type="match status" value="1"/>
</dbReference>
<dbReference type="PRINTS" id="PR00821">
    <property type="entry name" value="TAGLIPASE"/>
</dbReference>
<evidence type="ECO:0000256" key="2">
    <source>
        <dbReference type="ARBA" id="ARBA00010701"/>
    </source>
</evidence>
<feature type="domain" description="Lipase" evidence="6">
    <location>
        <begin position="51"/>
        <end position="297"/>
    </location>
</feature>
<comment type="similarity">
    <text evidence="2 4">Belongs to the AB hydrolase superfamily. Lipase family.</text>
</comment>
<dbReference type="EMBL" id="KK852543">
    <property type="protein sequence ID" value="KDR21675.1"/>
    <property type="molecule type" value="Genomic_DNA"/>
</dbReference>
<evidence type="ECO:0000313" key="7">
    <source>
        <dbReference type="EMBL" id="KDR21675.1"/>
    </source>
</evidence>
<dbReference type="Gene3D" id="3.40.50.1820">
    <property type="entry name" value="alpha/beta hydrolase"/>
    <property type="match status" value="1"/>
</dbReference>
<dbReference type="InterPro" id="IPR013818">
    <property type="entry name" value="Lipase"/>
</dbReference>
<dbReference type="InterPro" id="IPR033906">
    <property type="entry name" value="Lipase_N"/>
</dbReference>
<name>A0A067RM73_ZOONE</name>
<evidence type="ECO:0000259" key="6">
    <source>
        <dbReference type="Pfam" id="PF00151"/>
    </source>
</evidence>
<evidence type="ECO:0000313" key="8">
    <source>
        <dbReference type="Proteomes" id="UP000027135"/>
    </source>
</evidence>
<dbReference type="GO" id="GO:0017171">
    <property type="term" value="F:serine hydrolase activity"/>
    <property type="evidence" value="ECO:0007669"/>
    <property type="project" value="TreeGrafter"/>
</dbReference>
<keyword evidence="5" id="KW-0472">Membrane</keyword>
<dbReference type="Pfam" id="PF00151">
    <property type="entry name" value="Lipase"/>
    <property type="match status" value="1"/>
</dbReference>
<keyword evidence="5" id="KW-1133">Transmembrane helix</keyword>
<evidence type="ECO:0000256" key="1">
    <source>
        <dbReference type="ARBA" id="ARBA00004613"/>
    </source>
</evidence>
<dbReference type="GO" id="GO:0016042">
    <property type="term" value="P:lipid catabolic process"/>
    <property type="evidence" value="ECO:0007669"/>
    <property type="project" value="TreeGrafter"/>
</dbReference>
<gene>
    <name evidence="7" type="ORF">L798_03800</name>
</gene>
<dbReference type="OMA" id="ITVGPCK"/>
<dbReference type="OrthoDB" id="199913at2759"/>
<dbReference type="FunCoup" id="A0A067RM73">
    <property type="interactions" value="37"/>
</dbReference>
<keyword evidence="3" id="KW-0964">Secreted</keyword>
<dbReference type="PANTHER" id="PTHR11610:SF151">
    <property type="entry name" value="PHOSPHOLIPASE A1 MEMBER A-LIKE PROTEIN"/>
    <property type="match status" value="1"/>
</dbReference>